<feature type="compositionally biased region" description="Acidic residues" evidence="1">
    <location>
        <begin position="195"/>
        <end position="204"/>
    </location>
</feature>
<protein>
    <submittedName>
        <fullName evidence="4">Uncharacterized protein</fullName>
    </submittedName>
</protein>
<dbReference type="AlphaFoldDB" id="W2R7I0"/>
<dbReference type="InterPro" id="IPR052579">
    <property type="entry name" value="Zinc_finger_SWIM"/>
</dbReference>
<feature type="compositionally biased region" description="Polar residues" evidence="1">
    <location>
        <begin position="1"/>
        <end position="12"/>
    </location>
</feature>
<feature type="region of interest" description="Disordered" evidence="1">
    <location>
        <begin position="1"/>
        <end position="30"/>
    </location>
</feature>
<evidence type="ECO:0000313" key="4">
    <source>
        <dbReference type="EMBL" id="ETN20664.1"/>
    </source>
</evidence>
<dbReference type="STRING" id="761204.W2R7I0"/>
<evidence type="ECO:0000313" key="5">
    <source>
        <dbReference type="Proteomes" id="UP000018817"/>
    </source>
</evidence>
<feature type="region of interest" description="Disordered" evidence="1">
    <location>
        <begin position="123"/>
        <end position="228"/>
    </location>
</feature>
<reference evidence="4 5" key="2">
    <citation type="submission" date="2013-11" db="EMBL/GenBank/DDBJ databases">
        <title>The Genome Sequence of Phytophthora parasitica INRA-310.</title>
        <authorList>
            <consortium name="The Broad Institute Genomics Platform"/>
            <person name="Russ C."/>
            <person name="Tyler B."/>
            <person name="Panabieres F."/>
            <person name="Shan W."/>
            <person name="Tripathy S."/>
            <person name="Grunwald N."/>
            <person name="Machado M."/>
            <person name="Johnson C.S."/>
            <person name="Arredondo F."/>
            <person name="Hong C."/>
            <person name="Coffey M."/>
            <person name="Young S.K."/>
            <person name="Zeng Q."/>
            <person name="Gargeya S."/>
            <person name="Fitzgerald M."/>
            <person name="Abouelleil A."/>
            <person name="Alvarado L."/>
            <person name="Chapman S.B."/>
            <person name="Gainer-Dewar J."/>
            <person name="Goldberg J."/>
            <person name="Griggs A."/>
            <person name="Gujja S."/>
            <person name="Hansen M."/>
            <person name="Howarth C."/>
            <person name="Imamovic A."/>
            <person name="Ireland A."/>
            <person name="Larimer J."/>
            <person name="McCowan C."/>
            <person name="Murphy C."/>
            <person name="Pearson M."/>
            <person name="Poon T.W."/>
            <person name="Priest M."/>
            <person name="Roberts A."/>
            <person name="Saif S."/>
            <person name="Shea T."/>
            <person name="Sykes S."/>
            <person name="Wortman J."/>
            <person name="Nusbaum C."/>
            <person name="Birren B."/>
        </authorList>
    </citation>
    <scope>NUCLEOTIDE SEQUENCE [LARGE SCALE GENOMIC DNA]</scope>
    <source>
        <strain evidence="4 5">INRA-310</strain>
    </source>
</reference>
<dbReference type="EMBL" id="KI669564">
    <property type="protein sequence ID" value="ETN20664.1"/>
    <property type="molecule type" value="Genomic_DNA"/>
</dbReference>
<feature type="compositionally biased region" description="Acidic residues" evidence="1">
    <location>
        <begin position="136"/>
        <end position="155"/>
    </location>
</feature>
<feature type="compositionally biased region" description="Polar residues" evidence="1">
    <location>
        <begin position="156"/>
        <end position="169"/>
    </location>
</feature>
<dbReference type="VEuPathDB" id="FungiDB:PPTG_03622"/>
<reference evidence="5" key="1">
    <citation type="submission" date="2011-12" db="EMBL/GenBank/DDBJ databases">
        <authorList>
            <consortium name="The Broad Institute Genome Sequencing Platform"/>
            <person name="Russ C."/>
            <person name="Tyler B."/>
            <person name="Panabieres F."/>
            <person name="Shan W."/>
            <person name="Tripathy S."/>
            <person name="Grunwald N."/>
            <person name="Machado M."/>
            <person name="Young S.K."/>
            <person name="Zeng Q."/>
            <person name="Gargeya S."/>
            <person name="Fitzgerald M."/>
            <person name="Haas B."/>
            <person name="Abouelleil A."/>
            <person name="Alvarado L."/>
            <person name="Arachchi H.M."/>
            <person name="Berlin A."/>
            <person name="Chapman S.B."/>
            <person name="Gearin G."/>
            <person name="Goldberg J."/>
            <person name="Griggs A."/>
            <person name="Gujja S."/>
            <person name="Hansen M."/>
            <person name="Heiman D."/>
            <person name="Howarth C."/>
            <person name="Larimer J."/>
            <person name="Lui A."/>
            <person name="MacDonald P.J.P."/>
            <person name="McCowen C."/>
            <person name="Montmayeur A."/>
            <person name="Murphy C."/>
            <person name="Neiman D."/>
            <person name="Pearson M."/>
            <person name="Priest M."/>
            <person name="Roberts A."/>
            <person name="Saif S."/>
            <person name="Shea T."/>
            <person name="Sisk P."/>
            <person name="Stolte C."/>
            <person name="Sykes S."/>
            <person name="Wortman J."/>
            <person name="Nusbaum C."/>
            <person name="Birren B."/>
        </authorList>
    </citation>
    <scope>NUCLEOTIDE SEQUENCE [LARGE SCALE GENOMIC DNA]</scope>
    <source>
        <strain evidence="5">INRA-310</strain>
    </source>
</reference>
<dbReference type="RefSeq" id="XP_008894545.1">
    <property type="nucleotide sequence ID" value="XM_008896297.1"/>
</dbReference>
<feature type="domain" description="ZSWIM3 N-terminal" evidence="3">
    <location>
        <begin position="256"/>
        <end position="348"/>
    </location>
</feature>
<evidence type="ECO:0000259" key="3">
    <source>
        <dbReference type="Pfam" id="PF21599"/>
    </source>
</evidence>
<sequence>MTTPDVQTQGGSAATDEGKGRRAGLRDQKPVDYIRAAQGFTKDSNDDDDYVDDPMDTLADAATEDADMQELVEENDGIAANAAAKVAPANVSTNVAASDPAIVATSGKVAAKDPAKVAPTVNTVAKAAEPAGTTDLTEEEAEVNQEDVEDADGQEGNESNVADGNTSLARASVARTTAGVPKTNQKRKRSYAQNEETDVDDDDDVRTTSPVSKHAKMSSSAERRLPRRKTKTFEDRAKMLKSHKPIDNFVPELPVKTFHSWDEFHTLLQSYEEDNFLRFRVRSSETRAKHNSRPGAVQIPEHLSHSFKRMRCTHGVMQASRGEGRRDHGWRYTGCDASFTIRSRNAVKNGVARWEVAVELESEISKHNHKTSKTIYDSYRGAKSMPLPSKVREDLGLLTDMKASTADINRYLSDKLDMVLTTQQTRNILQEVLGSTTVERTRVLLDTFVEEDNNDVLRVQDQMGITCVIAMQTSLQKKCFEQWGDSLVMDWTHGTNNLGYHLGSLVVTSATGRGILIIDFLALDQKFATMEYIVEFFKRHNPSWKSIRTIVIDKDFVEWRVLEKAFPHAKVLLCQFHALTYWRKVCRRPKFNLNMVQRDTMEAAFAKLIYWYGQLN</sequence>
<accession>W2R7I0</accession>
<feature type="domain" description="ZSWIM1/3 RNaseH-like" evidence="2">
    <location>
        <begin position="447"/>
        <end position="572"/>
    </location>
</feature>
<dbReference type="GeneID" id="20173778"/>
<dbReference type="Proteomes" id="UP000018817">
    <property type="component" value="Unassembled WGS sequence"/>
</dbReference>
<dbReference type="PANTHER" id="PTHR31569:SF4">
    <property type="entry name" value="SWIM-TYPE DOMAIN-CONTAINING PROTEIN"/>
    <property type="match status" value="1"/>
</dbReference>
<gene>
    <name evidence="4" type="ORF">PPTG_03622</name>
</gene>
<dbReference type="InterPro" id="IPR048324">
    <property type="entry name" value="ZSWIM1-3_RNaseH-like"/>
</dbReference>
<organism evidence="4 5">
    <name type="scientific">Phytophthora nicotianae (strain INRA-310)</name>
    <name type="common">Phytophthora parasitica</name>
    <dbReference type="NCBI Taxonomy" id="761204"/>
    <lineage>
        <taxon>Eukaryota</taxon>
        <taxon>Sar</taxon>
        <taxon>Stramenopiles</taxon>
        <taxon>Oomycota</taxon>
        <taxon>Peronosporomycetes</taxon>
        <taxon>Peronosporales</taxon>
        <taxon>Peronosporaceae</taxon>
        <taxon>Phytophthora</taxon>
    </lineage>
</organism>
<evidence type="ECO:0000259" key="2">
    <source>
        <dbReference type="Pfam" id="PF21056"/>
    </source>
</evidence>
<proteinExistence type="predicted"/>
<dbReference type="Pfam" id="PF21056">
    <property type="entry name" value="ZSWIM1-3_RNaseH-like"/>
    <property type="match status" value="1"/>
</dbReference>
<dbReference type="InterPro" id="IPR048325">
    <property type="entry name" value="ZSWIM3_N"/>
</dbReference>
<name>W2R7I0_PHYN3</name>
<dbReference type="OrthoDB" id="127359at2759"/>
<dbReference type="PANTHER" id="PTHR31569">
    <property type="entry name" value="SWIM-TYPE DOMAIN-CONTAINING PROTEIN"/>
    <property type="match status" value="1"/>
</dbReference>
<evidence type="ECO:0000256" key="1">
    <source>
        <dbReference type="SAM" id="MobiDB-lite"/>
    </source>
</evidence>
<feature type="compositionally biased region" description="Basic and acidic residues" evidence="1">
    <location>
        <begin position="16"/>
        <end position="30"/>
    </location>
</feature>
<dbReference type="Pfam" id="PF21599">
    <property type="entry name" value="ZSWIM3_N"/>
    <property type="match status" value="1"/>
</dbReference>